<feature type="transmembrane region" description="Helical" evidence="1">
    <location>
        <begin position="22"/>
        <end position="39"/>
    </location>
</feature>
<gene>
    <name evidence="2" type="ORF">NSE01_17990</name>
</gene>
<protein>
    <submittedName>
        <fullName evidence="2">Uncharacterized protein</fullName>
    </submittedName>
</protein>
<reference evidence="2 3" key="1">
    <citation type="submission" date="2019-07" db="EMBL/GenBank/DDBJ databases">
        <title>Whole genome shotgun sequence of Novosphingobium sediminis NBRC 106119.</title>
        <authorList>
            <person name="Hosoyama A."/>
            <person name="Uohara A."/>
            <person name="Ohji S."/>
            <person name="Ichikawa N."/>
        </authorList>
    </citation>
    <scope>NUCLEOTIDE SEQUENCE [LARGE SCALE GENOMIC DNA]</scope>
    <source>
        <strain evidence="2 3">NBRC 106119</strain>
    </source>
</reference>
<dbReference type="Proteomes" id="UP000321464">
    <property type="component" value="Unassembled WGS sequence"/>
</dbReference>
<dbReference type="EMBL" id="BJYR01000012">
    <property type="protein sequence ID" value="GEN99966.1"/>
    <property type="molecule type" value="Genomic_DNA"/>
</dbReference>
<organism evidence="2 3">
    <name type="scientific">Novosphingobium sediminis</name>
    <dbReference type="NCBI Taxonomy" id="707214"/>
    <lineage>
        <taxon>Bacteria</taxon>
        <taxon>Pseudomonadati</taxon>
        <taxon>Pseudomonadota</taxon>
        <taxon>Alphaproteobacteria</taxon>
        <taxon>Sphingomonadales</taxon>
        <taxon>Sphingomonadaceae</taxon>
        <taxon>Novosphingobium</taxon>
    </lineage>
</organism>
<dbReference type="RefSeq" id="WP_147159286.1">
    <property type="nucleotide sequence ID" value="NZ_BJYR01000012.1"/>
</dbReference>
<proteinExistence type="predicted"/>
<dbReference type="AlphaFoldDB" id="A0A512AJY5"/>
<accession>A0A512AJY5</accession>
<name>A0A512AJY5_9SPHN</name>
<dbReference type="OrthoDB" id="9801588at2"/>
<sequence length="68" mass="7527">MSLLHLSTHSTYDLLRHLADSYGLAIMALVFVGLCLWPFRPGGSAASRDAALSIFEDAKEFEEKRNDA</sequence>
<evidence type="ECO:0000313" key="3">
    <source>
        <dbReference type="Proteomes" id="UP000321464"/>
    </source>
</evidence>
<dbReference type="InterPro" id="IPR008621">
    <property type="entry name" value="Cbb3-typ_cyt_oxidase_comp"/>
</dbReference>
<dbReference type="Pfam" id="PF05545">
    <property type="entry name" value="FixQ"/>
    <property type="match status" value="1"/>
</dbReference>
<keyword evidence="1" id="KW-1133">Transmembrane helix</keyword>
<comment type="caution">
    <text evidence="2">The sequence shown here is derived from an EMBL/GenBank/DDBJ whole genome shotgun (WGS) entry which is preliminary data.</text>
</comment>
<keyword evidence="1" id="KW-0472">Membrane</keyword>
<evidence type="ECO:0000256" key="1">
    <source>
        <dbReference type="SAM" id="Phobius"/>
    </source>
</evidence>
<evidence type="ECO:0000313" key="2">
    <source>
        <dbReference type="EMBL" id="GEN99966.1"/>
    </source>
</evidence>
<keyword evidence="1" id="KW-0812">Transmembrane</keyword>
<keyword evidence="3" id="KW-1185">Reference proteome</keyword>
<dbReference type="CDD" id="cd01324">
    <property type="entry name" value="cbb3_Oxidase_CcoQ"/>
    <property type="match status" value="1"/>
</dbReference>